<dbReference type="InterPro" id="IPR036291">
    <property type="entry name" value="NAD(P)-bd_dom_sf"/>
</dbReference>
<reference evidence="3 4" key="1">
    <citation type="journal article" date="2019" name="Sci. Rep.">
        <title>A multi-omics analysis of the grapevine pathogen Lasiodiplodia theobromae reveals that temperature affects the expression of virulence- and pathogenicity-related genes.</title>
        <authorList>
            <person name="Felix C."/>
            <person name="Meneses R."/>
            <person name="Goncalves M.F.M."/>
            <person name="Tilleman L."/>
            <person name="Duarte A.S."/>
            <person name="Jorrin-Novo J.V."/>
            <person name="Van de Peer Y."/>
            <person name="Deforce D."/>
            <person name="Van Nieuwerburgh F."/>
            <person name="Esteves A.C."/>
            <person name="Alves A."/>
        </authorList>
    </citation>
    <scope>NUCLEOTIDE SEQUENCE [LARGE SCALE GENOMIC DNA]</scope>
    <source>
        <strain evidence="3 4">LA-SOL3</strain>
    </source>
</reference>
<dbReference type="AlphaFoldDB" id="A0A5N5CYR4"/>
<dbReference type="PANTHER" id="PTHR44196:SF1">
    <property type="entry name" value="DEHYDROGENASE_REDUCTASE SDR FAMILY MEMBER 7B"/>
    <property type="match status" value="1"/>
</dbReference>
<comment type="similarity">
    <text evidence="1">Belongs to the short-chain dehydrogenases/reductases (SDR) family.</text>
</comment>
<comment type="caution">
    <text evidence="3">The sequence shown here is derived from an EMBL/GenBank/DDBJ whole genome shotgun (WGS) entry which is preliminary data.</text>
</comment>
<dbReference type="OrthoDB" id="1933717at2759"/>
<proteinExistence type="inferred from homology"/>
<dbReference type="Proteomes" id="UP000325902">
    <property type="component" value="Unassembled WGS sequence"/>
</dbReference>
<dbReference type="EMBL" id="VCHE01000136">
    <property type="protein sequence ID" value="KAB2570456.1"/>
    <property type="molecule type" value="Genomic_DNA"/>
</dbReference>
<keyword evidence="4" id="KW-1185">Reference proteome</keyword>
<dbReference type="PANTHER" id="PTHR44196">
    <property type="entry name" value="DEHYDROGENASE/REDUCTASE SDR FAMILY MEMBER 7B"/>
    <property type="match status" value="1"/>
</dbReference>
<dbReference type="InterPro" id="IPR002347">
    <property type="entry name" value="SDR_fam"/>
</dbReference>
<dbReference type="PRINTS" id="PR00081">
    <property type="entry name" value="GDHRDH"/>
</dbReference>
<accession>A0A5N5CYR4</accession>
<dbReference type="GO" id="GO:0016020">
    <property type="term" value="C:membrane"/>
    <property type="evidence" value="ECO:0007669"/>
    <property type="project" value="TreeGrafter"/>
</dbReference>
<dbReference type="Gene3D" id="3.40.50.720">
    <property type="entry name" value="NAD(P)-binding Rossmann-like Domain"/>
    <property type="match status" value="1"/>
</dbReference>
<evidence type="ECO:0000256" key="2">
    <source>
        <dbReference type="ARBA" id="ARBA00023002"/>
    </source>
</evidence>
<name>A0A5N5CYR4_9PEZI</name>
<organism evidence="3 4">
    <name type="scientific">Lasiodiplodia theobromae</name>
    <dbReference type="NCBI Taxonomy" id="45133"/>
    <lineage>
        <taxon>Eukaryota</taxon>
        <taxon>Fungi</taxon>
        <taxon>Dikarya</taxon>
        <taxon>Ascomycota</taxon>
        <taxon>Pezizomycotina</taxon>
        <taxon>Dothideomycetes</taxon>
        <taxon>Dothideomycetes incertae sedis</taxon>
        <taxon>Botryosphaeriales</taxon>
        <taxon>Botryosphaeriaceae</taxon>
        <taxon>Lasiodiplodia</taxon>
    </lineage>
</organism>
<gene>
    <name evidence="3" type="primary">andI_2</name>
    <name evidence="3" type="ORF">DBV05_g10882</name>
</gene>
<dbReference type="GO" id="GO:0016491">
    <property type="term" value="F:oxidoreductase activity"/>
    <property type="evidence" value="ECO:0007669"/>
    <property type="project" value="UniProtKB-KW"/>
</dbReference>
<dbReference type="SUPFAM" id="SSF51735">
    <property type="entry name" value="NAD(P)-binding Rossmann-fold domains"/>
    <property type="match status" value="1"/>
</dbReference>
<keyword evidence="2" id="KW-0560">Oxidoreductase</keyword>
<evidence type="ECO:0000256" key="1">
    <source>
        <dbReference type="ARBA" id="ARBA00006484"/>
    </source>
</evidence>
<dbReference type="Pfam" id="PF00106">
    <property type="entry name" value="adh_short"/>
    <property type="match status" value="1"/>
</dbReference>
<evidence type="ECO:0000313" key="4">
    <source>
        <dbReference type="Proteomes" id="UP000325902"/>
    </source>
</evidence>
<sequence length="300" mass="32071">MTDVWETDYTKTFHHTPYPAISPTRPELSAANKTIFITGGGSGLGAGFVEAFATAGAAHIITIGRRAGHLDAVAARTRAAHPGTTITTISCDVTREADVAAAFARVKEISPRGVDVVVANSGYLSEVEPVKAASGDAAADAAVTADWWRGWEVNVKGVYLVARHFLAAASGPGAVFLNISAAACMITPVLPGFSSYAPSKIGTCRFIETLQAENPQLRFHNIHPGCIKTDMLTKSKLEEIDLPLDDLELASHFLVWLASPEGEFLKGKYLWSNWDVDELKARKAEIQAPNKLVTGLVGWA</sequence>
<dbReference type="CDD" id="cd05233">
    <property type="entry name" value="SDR_c"/>
    <property type="match status" value="1"/>
</dbReference>
<protein>
    <submittedName>
        <fullName evidence="3">Short chain dehydrogenase andI</fullName>
    </submittedName>
</protein>
<evidence type="ECO:0000313" key="3">
    <source>
        <dbReference type="EMBL" id="KAB2570456.1"/>
    </source>
</evidence>